<evidence type="ECO:0008006" key="3">
    <source>
        <dbReference type="Google" id="ProtNLM"/>
    </source>
</evidence>
<name>A0A9R1WNP1_LACSA</name>
<sequence>MFWKTKWNRLKQEKKDYVLQNQTPDEPPSVPKDAHDAWLKHVDDSLDVSCLMLATMVPDLQWDLELFTAFDMIEHLNQMFGQQARTERFETVRALHGMKMEESRNMSTHVLKMKSYMDQLERLGSPYPQDLATYLILNSLPKFYDTFIMNQNMNGWEKPISELHGMLKTAEKKILRKTLQVLMIREGKVKKNKG</sequence>
<accession>A0A9R1WNP1</accession>
<dbReference type="AlphaFoldDB" id="A0A9R1WNP1"/>
<protein>
    <recommendedName>
        <fullName evidence="3">Zinc finger, CCHC-type</fullName>
    </recommendedName>
</protein>
<dbReference type="Pfam" id="PF14223">
    <property type="entry name" value="Retrotran_gag_2"/>
    <property type="match status" value="1"/>
</dbReference>
<proteinExistence type="predicted"/>
<evidence type="ECO:0000313" key="1">
    <source>
        <dbReference type="EMBL" id="KAJ0184444.1"/>
    </source>
</evidence>
<keyword evidence="2" id="KW-1185">Reference proteome</keyword>
<reference evidence="1 2" key="1">
    <citation type="journal article" date="2017" name="Nat. Commun.">
        <title>Genome assembly with in vitro proximity ligation data and whole-genome triplication in lettuce.</title>
        <authorList>
            <person name="Reyes-Chin-Wo S."/>
            <person name="Wang Z."/>
            <person name="Yang X."/>
            <person name="Kozik A."/>
            <person name="Arikit S."/>
            <person name="Song C."/>
            <person name="Xia L."/>
            <person name="Froenicke L."/>
            <person name="Lavelle D.O."/>
            <person name="Truco M.J."/>
            <person name="Xia R."/>
            <person name="Zhu S."/>
            <person name="Xu C."/>
            <person name="Xu H."/>
            <person name="Xu X."/>
            <person name="Cox K."/>
            <person name="Korf I."/>
            <person name="Meyers B.C."/>
            <person name="Michelmore R.W."/>
        </authorList>
    </citation>
    <scope>NUCLEOTIDE SEQUENCE [LARGE SCALE GENOMIC DNA]</scope>
    <source>
        <strain evidence="2">cv. Salinas</strain>
        <tissue evidence="1">Seedlings</tissue>
    </source>
</reference>
<comment type="caution">
    <text evidence="1">The sequence shown here is derived from an EMBL/GenBank/DDBJ whole genome shotgun (WGS) entry which is preliminary data.</text>
</comment>
<evidence type="ECO:0000313" key="2">
    <source>
        <dbReference type="Proteomes" id="UP000235145"/>
    </source>
</evidence>
<organism evidence="1 2">
    <name type="scientific">Lactuca sativa</name>
    <name type="common">Garden lettuce</name>
    <dbReference type="NCBI Taxonomy" id="4236"/>
    <lineage>
        <taxon>Eukaryota</taxon>
        <taxon>Viridiplantae</taxon>
        <taxon>Streptophyta</taxon>
        <taxon>Embryophyta</taxon>
        <taxon>Tracheophyta</taxon>
        <taxon>Spermatophyta</taxon>
        <taxon>Magnoliopsida</taxon>
        <taxon>eudicotyledons</taxon>
        <taxon>Gunneridae</taxon>
        <taxon>Pentapetalae</taxon>
        <taxon>asterids</taxon>
        <taxon>campanulids</taxon>
        <taxon>Asterales</taxon>
        <taxon>Asteraceae</taxon>
        <taxon>Cichorioideae</taxon>
        <taxon>Cichorieae</taxon>
        <taxon>Lactucinae</taxon>
        <taxon>Lactuca</taxon>
    </lineage>
</organism>
<gene>
    <name evidence="1" type="ORF">LSAT_V11C900461400</name>
</gene>
<dbReference type="Proteomes" id="UP000235145">
    <property type="component" value="Unassembled WGS sequence"/>
</dbReference>
<dbReference type="EMBL" id="NBSK02000009">
    <property type="protein sequence ID" value="KAJ0184444.1"/>
    <property type="molecule type" value="Genomic_DNA"/>
</dbReference>